<keyword evidence="1" id="KW-0732">Signal</keyword>
<sequence>YCFLTILSYLLALFREAGNKSKQIPNIVGVNIQENAEPTLLLILLPKPETWDQCGMRPVH</sequence>
<reference evidence="2" key="2">
    <citation type="submission" date="2015-02" db="UniProtKB">
        <authorList>
            <consortium name="EnsemblMetazoa"/>
        </authorList>
    </citation>
    <scope>IDENTIFICATION</scope>
</reference>
<evidence type="ECO:0000256" key="1">
    <source>
        <dbReference type="SAM" id="SignalP"/>
    </source>
</evidence>
<reference evidence="3" key="1">
    <citation type="submission" date="2011-05" db="EMBL/GenBank/DDBJ databases">
        <authorList>
            <person name="Richards S.R."/>
            <person name="Qu J."/>
            <person name="Jiang H."/>
            <person name="Jhangiani S.N."/>
            <person name="Agravi P."/>
            <person name="Goodspeed R."/>
            <person name="Gross S."/>
            <person name="Mandapat C."/>
            <person name="Jackson L."/>
            <person name="Mathew T."/>
            <person name="Pu L."/>
            <person name="Thornton R."/>
            <person name="Saada N."/>
            <person name="Wilczek-Boney K.B."/>
            <person name="Lee S."/>
            <person name="Kovar C."/>
            <person name="Wu Y."/>
            <person name="Scherer S.E."/>
            <person name="Worley K.C."/>
            <person name="Muzny D.M."/>
            <person name="Gibbs R."/>
        </authorList>
    </citation>
    <scope>NUCLEOTIDE SEQUENCE</scope>
    <source>
        <strain evidence="3">Brora</strain>
    </source>
</reference>
<proteinExistence type="predicted"/>
<feature type="signal peptide" evidence="1">
    <location>
        <begin position="1"/>
        <end position="19"/>
    </location>
</feature>
<dbReference type="EnsemblMetazoa" id="SMAR014763-RA">
    <property type="protein sequence ID" value="SMAR014763-PA"/>
    <property type="gene ID" value="SMAR014763"/>
</dbReference>
<evidence type="ECO:0000313" key="2">
    <source>
        <dbReference type="EnsemblMetazoa" id="SMAR014763-PA"/>
    </source>
</evidence>
<organism evidence="2 3">
    <name type="scientific">Strigamia maritima</name>
    <name type="common">European centipede</name>
    <name type="synonym">Geophilus maritimus</name>
    <dbReference type="NCBI Taxonomy" id="126957"/>
    <lineage>
        <taxon>Eukaryota</taxon>
        <taxon>Metazoa</taxon>
        <taxon>Ecdysozoa</taxon>
        <taxon>Arthropoda</taxon>
        <taxon>Myriapoda</taxon>
        <taxon>Chilopoda</taxon>
        <taxon>Pleurostigmophora</taxon>
        <taxon>Geophilomorpha</taxon>
        <taxon>Linotaeniidae</taxon>
        <taxon>Strigamia</taxon>
    </lineage>
</organism>
<evidence type="ECO:0000313" key="3">
    <source>
        <dbReference type="Proteomes" id="UP000014500"/>
    </source>
</evidence>
<name>T1JLN3_STRMM</name>
<dbReference type="AlphaFoldDB" id="T1JLN3"/>
<feature type="chain" id="PRO_5004580443" evidence="1">
    <location>
        <begin position="20"/>
        <end position="60"/>
    </location>
</feature>
<dbReference type="HOGENOM" id="CLU_2948677_0_0_1"/>
<accession>T1JLN3</accession>
<protein>
    <submittedName>
        <fullName evidence="2">Uncharacterized protein</fullName>
    </submittedName>
</protein>
<keyword evidence="3" id="KW-1185">Reference proteome</keyword>
<dbReference type="EMBL" id="JH431583">
    <property type="status" value="NOT_ANNOTATED_CDS"/>
    <property type="molecule type" value="Genomic_DNA"/>
</dbReference>
<dbReference type="Proteomes" id="UP000014500">
    <property type="component" value="Unassembled WGS sequence"/>
</dbReference>